<organism evidence="2 3">
    <name type="scientific">Enterococcus canis</name>
    <dbReference type="NCBI Taxonomy" id="214095"/>
    <lineage>
        <taxon>Bacteria</taxon>
        <taxon>Bacillati</taxon>
        <taxon>Bacillota</taxon>
        <taxon>Bacilli</taxon>
        <taxon>Lactobacillales</taxon>
        <taxon>Enterococcaceae</taxon>
        <taxon>Enterococcus</taxon>
    </lineage>
</organism>
<dbReference type="AlphaFoldDB" id="A0A1L8RG77"/>
<sequence length="46" mass="5288">MSADLIKAFELLFFGWGGVFIVILIIYLASQLLTKLFPVKKEKEQE</sequence>
<keyword evidence="1" id="KW-1133">Transmembrane helix</keyword>
<proteinExistence type="predicted"/>
<dbReference type="NCBIfam" id="NF040909">
    <property type="entry name" value="OadG_rel_small"/>
    <property type="match status" value="1"/>
</dbReference>
<keyword evidence="1" id="KW-0472">Membrane</keyword>
<dbReference type="Proteomes" id="UP000181884">
    <property type="component" value="Unassembled WGS sequence"/>
</dbReference>
<dbReference type="STRING" id="214095.RU97_GL001323"/>
<feature type="transmembrane region" description="Helical" evidence="1">
    <location>
        <begin position="12"/>
        <end position="33"/>
    </location>
</feature>
<keyword evidence="1" id="KW-0812">Transmembrane</keyword>
<evidence type="ECO:0000313" key="2">
    <source>
        <dbReference type="EMBL" id="OJG18705.1"/>
    </source>
</evidence>
<keyword evidence="3" id="KW-1185">Reference proteome</keyword>
<reference evidence="2 3" key="1">
    <citation type="submission" date="2014-12" db="EMBL/GenBank/DDBJ databases">
        <title>Draft genome sequences of 29 type strains of Enterococci.</title>
        <authorList>
            <person name="Zhong Z."/>
            <person name="Sun Z."/>
            <person name="Liu W."/>
            <person name="Zhang W."/>
            <person name="Zhang H."/>
        </authorList>
    </citation>
    <scope>NUCLEOTIDE SEQUENCE [LARGE SCALE GENOMIC DNA]</scope>
    <source>
        <strain evidence="2 3">DSM 17029</strain>
    </source>
</reference>
<comment type="caution">
    <text evidence="2">The sequence shown here is derived from an EMBL/GenBank/DDBJ whole genome shotgun (WGS) entry which is preliminary data.</text>
</comment>
<name>A0A1L8RG77_9ENTE</name>
<dbReference type="EMBL" id="JXKH01000003">
    <property type="protein sequence ID" value="OJG18705.1"/>
    <property type="molecule type" value="Genomic_DNA"/>
</dbReference>
<evidence type="ECO:0000256" key="1">
    <source>
        <dbReference type="SAM" id="Phobius"/>
    </source>
</evidence>
<evidence type="ECO:0000313" key="3">
    <source>
        <dbReference type="Proteomes" id="UP000181884"/>
    </source>
</evidence>
<accession>A0A1L8RG77</accession>
<protein>
    <submittedName>
        <fullName evidence="2">Uncharacterized protein</fullName>
    </submittedName>
</protein>
<dbReference type="RefSeq" id="WP_143139574.1">
    <property type="nucleotide sequence ID" value="NZ_JXKH01000003.1"/>
</dbReference>
<gene>
    <name evidence="2" type="ORF">RU97_GL001323</name>
</gene>